<dbReference type="PANTHER" id="PTHR35828">
    <property type="entry name" value="OS08G0203800 PROTEIN-RELATED"/>
    <property type="match status" value="1"/>
</dbReference>
<protein>
    <recommendedName>
        <fullName evidence="1">F-box domain-containing protein</fullName>
    </recommendedName>
</protein>
<gene>
    <name evidence="2" type="ORF">E2562_001377</name>
</gene>
<dbReference type="SUPFAM" id="SSF81383">
    <property type="entry name" value="F-box domain"/>
    <property type="match status" value="1"/>
</dbReference>
<feature type="domain" description="F-box" evidence="1">
    <location>
        <begin position="11"/>
        <end position="39"/>
    </location>
</feature>
<evidence type="ECO:0000313" key="2">
    <source>
        <dbReference type="EMBL" id="KAF0910163.1"/>
    </source>
</evidence>
<dbReference type="EMBL" id="SPHZ02000006">
    <property type="protein sequence ID" value="KAF0910163.1"/>
    <property type="molecule type" value="Genomic_DNA"/>
</dbReference>
<dbReference type="PANTHER" id="PTHR35828:SF18">
    <property type="entry name" value="OS03G0703800 PROTEIN"/>
    <property type="match status" value="1"/>
</dbReference>
<dbReference type="Gene3D" id="1.20.1280.50">
    <property type="match status" value="1"/>
</dbReference>
<evidence type="ECO:0000313" key="3">
    <source>
        <dbReference type="Proteomes" id="UP000479710"/>
    </source>
</evidence>
<reference evidence="2 3" key="1">
    <citation type="submission" date="2019-11" db="EMBL/GenBank/DDBJ databases">
        <title>Whole genome sequence of Oryza granulata.</title>
        <authorList>
            <person name="Li W."/>
        </authorList>
    </citation>
    <scope>NUCLEOTIDE SEQUENCE [LARGE SCALE GENOMIC DNA]</scope>
    <source>
        <strain evidence="3">cv. Menghai</strain>
        <tissue evidence="2">Leaf</tissue>
    </source>
</reference>
<name>A0A6G1DEL4_9ORYZ</name>
<evidence type="ECO:0000259" key="1">
    <source>
        <dbReference type="Pfam" id="PF12937"/>
    </source>
</evidence>
<dbReference type="Pfam" id="PF12937">
    <property type="entry name" value="F-box-like"/>
    <property type="match status" value="1"/>
</dbReference>
<comment type="caution">
    <text evidence="2">The sequence shown here is derived from an EMBL/GenBank/DDBJ whole genome shotgun (WGS) entry which is preliminary data.</text>
</comment>
<dbReference type="InterPro" id="IPR001810">
    <property type="entry name" value="F-box_dom"/>
</dbReference>
<dbReference type="OrthoDB" id="10537422at2759"/>
<accession>A0A6G1DEL4</accession>
<dbReference type="Proteomes" id="UP000479710">
    <property type="component" value="Unassembled WGS sequence"/>
</dbReference>
<proteinExistence type="predicted"/>
<dbReference type="AlphaFoldDB" id="A0A6G1DEL4"/>
<sequence>MAPLPPRSLPSDVLLRLDPRSIVRCAAVSKHWRRAVIDNAPQVRRHPSRQADRLLLLGFHYREIYPGMLRFCARFAVRRSSLVG</sequence>
<organism evidence="2 3">
    <name type="scientific">Oryza meyeriana var. granulata</name>
    <dbReference type="NCBI Taxonomy" id="110450"/>
    <lineage>
        <taxon>Eukaryota</taxon>
        <taxon>Viridiplantae</taxon>
        <taxon>Streptophyta</taxon>
        <taxon>Embryophyta</taxon>
        <taxon>Tracheophyta</taxon>
        <taxon>Spermatophyta</taxon>
        <taxon>Magnoliopsida</taxon>
        <taxon>Liliopsida</taxon>
        <taxon>Poales</taxon>
        <taxon>Poaceae</taxon>
        <taxon>BOP clade</taxon>
        <taxon>Oryzoideae</taxon>
        <taxon>Oryzeae</taxon>
        <taxon>Oryzinae</taxon>
        <taxon>Oryza</taxon>
        <taxon>Oryza meyeriana</taxon>
    </lineage>
</organism>
<dbReference type="InterPro" id="IPR036047">
    <property type="entry name" value="F-box-like_dom_sf"/>
</dbReference>
<dbReference type="CDD" id="cd09917">
    <property type="entry name" value="F-box_SF"/>
    <property type="match status" value="1"/>
</dbReference>
<keyword evidence="3" id="KW-1185">Reference proteome</keyword>